<keyword evidence="3" id="KW-1185">Reference proteome</keyword>
<sequence length="301" mass="34937">MASDPYFRHLMQELFPISYLEGLDLNLCKDKVYKPMGPLTKSLLRMFPKVFAVLERVIQYFWSRHFEENLKHKPLTTGYYISGLMIMLLGEKGALSNVNDRFLMVLSIVAYTAERTYAVTGKNFFKFTPPILFVFFENALREDFEKHSGWQCLEKHILSRKYNEHYNKLVASDFAFNKKREQKLRRILLSRTPGLSNSGNRRLTKVEINIYELQHLINSAMHIIDSSILSELNSPKSIEEQSVSKQPEETDASNANGNSDIQGMNTMDSSKIAFLLCENYFKKIEEKLGELFSIFELLDVK</sequence>
<dbReference type="Proteomes" id="UP000887013">
    <property type="component" value="Unassembled WGS sequence"/>
</dbReference>
<comment type="caution">
    <text evidence="2">The sequence shown here is derived from an EMBL/GenBank/DDBJ whole genome shotgun (WGS) entry which is preliminary data.</text>
</comment>
<evidence type="ECO:0000256" key="1">
    <source>
        <dbReference type="SAM" id="MobiDB-lite"/>
    </source>
</evidence>
<gene>
    <name evidence="2" type="primary">NCL1_47773</name>
    <name evidence="2" type="ORF">NPIL_448211</name>
</gene>
<reference evidence="2" key="1">
    <citation type="submission" date="2020-08" db="EMBL/GenBank/DDBJ databases">
        <title>Multicomponent nature underlies the extraordinary mechanical properties of spider dragline silk.</title>
        <authorList>
            <person name="Kono N."/>
            <person name="Nakamura H."/>
            <person name="Mori M."/>
            <person name="Yoshida Y."/>
            <person name="Ohtoshi R."/>
            <person name="Malay A.D."/>
            <person name="Moran D.A.P."/>
            <person name="Tomita M."/>
            <person name="Numata K."/>
            <person name="Arakawa K."/>
        </authorList>
    </citation>
    <scope>NUCLEOTIDE SEQUENCE</scope>
</reference>
<dbReference type="EMBL" id="BMAW01045415">
    <property type="protein sequence ID" value="GFS49873.1"/>
    <property type="molecule type" value="Genomic_DNA"/>
</dbReference>
<protein>
    <submittedName>
        <fullName evidence="2">Uncharacterized protein</fullName>
    </submittedName>
</protein>
<evidence type="ECO:0000313" key="3">
    <source>
        <dbReference type="Proteomes" id="UP000887013"/>
    </source>
</evidence>
<dbReference type="OrthoDB" id="6421076at2759"/>
<feature type="region of interest" description="Disordered" evidence="1">
    <location>
        <begin position="238"/>
        <end position="263"/>
    </location>
</feature>
<organism evidence="2 3">
    <name type="scientific">Nephila pilipes</name>
    <name type="common">Giant wood spider</name>
    <name type="synonym">Nephila maculata</name>
    <dbReference type="NCBI Taxonomy" id="299642"/>
    <lineage>
        <taxon>Eukaryota</taxon>
        <taxon>Metazoa</taxon>
        <taxon>Ecdysozoa</taxon>
        <taxon>Arthropoda</taxon>
        <taxon>Chelicerata</taxon>
        <taxon>Arachnida</taxon>
        <taxon>Araneae</taxon>
        <taxon>Araneomorphae</taxon>
        <taxon>Entelegynae</taxon>
        <taxon>Araneoidea</taxon>
        <taxon>Nephilidae</taxon>
        <taxon>Nephila</taxon>
    </lineage>
</organism>
<accession>A0A8X6IKP2</accession>
<evidence type="ECO:0000313" key="2">
    <source>
        <dbReference type="EMBL" id="GFS49873.1"/>
    </source>
</evidence>
<dbReference type="AlphaFoldDB" id="A0A8X6IKP2"/>
<proteinExistence type="predicted"/>
<name>A0A8X6IKP2_NEPPI</name>
<feature type="compositionally biased region" description="Polar residues" evidence="1">
    <location>
        <begin position="252"/>
        <end position="263"/>
    </location>
</feature>